<reference evidence="3" key="2">
    <citation type="submission" date="2013-12" db="EMBL/GenBank/DDBJ databases">
        <title>Evolution of pathogenesis and genome organization in the Tremellales.</title>
        <authorList>
            <person name="Cuomo C."/>
            <person name="Litvintseva A."/>
            <person name="Heitman J."/>
            <person name="Chen Y."/>
            <person name="Sun S."/>
            <person name="Springer D."/>
            <person name="Dromer F."/>
            <person name="Young S."/>
            <person name="Zeng Q."/>
            <person name="Chapman S."/>
            <person name="Gujja S."/>
            <person name="Saif S."/>
            <person name="Birren B."/>
        </authorList>
    </citation>
    <scope>NUCLEOTIDE SEQUENCE [LARGE SCALE GENOMIC DNA]</scope>
    <source>
        <strain evidence="3">BCC8398</strain>
    </source>
</reference>
<dbReference type="AlphaFoldDB" id="A0A1B9GY57"/>
<protein>
    <submittedName>
        <fullName evidence="2">Uncharacterized protein</fullName>
    </submittedName>
</protein>
<evidence type="ECO:0000256" key="1">
    <source>
        <dbReference type="SAM" id="MobiDB-lite"/>
    </source>
</evidence>
<reference evidence="2 3" key="1">
    <citation type="submission" date="2013-07" db="EMBL/GenBank/DDBJ databases">
        <title>The Genome Sequence of Cryptococcus heveanensis BCC8398.</title>
        <authorList>
            <consortium name="The Broad Institute Genome Sequencing Platform"/>
            <person name="Cuomo C."/>
            <person name="Litvintseva A."/>
            <person name="Chen Y."/>
            <person name="Heitman J."/>
            <person name="Sun S."/>
            <person name="Springer D."/>
            <person name="Dromer F."/>
            <person name="Young S.K."/>
            <person name="Zeng Q."/>
            <person name="Gargeya S."/>
            <person name="Fitzgerald M."/>
            <person name="Abouelleil A."/>
            <person name="Alvarado L."/>
            <person name="Berlin A.M."/>
            <person name="Chapman S.B."/>
            <person name="Dewar J."/>
            <person name="Goldberg J."/>
            <person name="Griggs A."/>
            <person name="Gujja S."/>
            <person name="Hansen M."/>
            <person name="Howarth C."/>
            <person name="Imamovic A."/>
            <person name="Larimer J."/>
            <person name="McCowan C."/>
            <person name="Murphy C."/>
            <person name="Pearson M."/>
            <person name="Priest M."/>
            <person name="Roberts A."/>
            <person name="Saif S."/>
            <person name="Shea T."/>
            <person name="Sykes S."/>
            <person name="Wortman J."/>
            <person name="Nusbaum C."/>
            <person name="Birren B."/>
        </authorList>
    </citation>
    <scope>NUCLEOTIDE SEQUENCE [LARGE SCALE GENOMIC DNA]</scope>
    <source>
        <strain evidence="2 3">BCC8398</strain>
    </source>
</reference>
<keyword evidence="3" id="KW-1185">Reference proteome</keyword>
<dbReference type="EMBL" id="KI669497">
    <property type="protein sequence ID" value="OCF35967.1"/>
    <property type="molecule type" value="Genomic_DNA"/>
</dbReference>
<feature type="compositionally biased region" description="Low complexity" evidence="1">
    <location>
        <begin position="79"/>
        <end position="96"/>
    </location>
</feature>
<feature type="compositionally biased region" description="Polar residues" evidence="1">
    <location>
        <begin position="1"/>
        <end position="12"/>
    </location>
</feature>
<organism evidence="2 3">
    <name type="scientific">Kwoniella heveanensis BCC8398</name>
    <dbReference type="NCBI Taxonomy" id="1296120"/>
    <lineage>
        <taxon>Eukaryota</taxon>
        <taxon>Fungi</taxon>
        <taxon>Dikarya</taxon>
        <taxon>Basidiomycota</taxon>
        <taxon>Agaricomycotina</taxon>
        <taxon>Tremellomycetes</taxon>
        <taxon>Tremellales</taxon>
        <taxon>Cryptococcaceae</taxon>
        <taxon>Kwoniella</taxon>
    </lineage>
</organism>
<feature type="compositionally biased region" description="Basic and acidic residues" evidence="1">
    <location>
        <begin position="65"/>
        <end position="76"/>
    </location>
</feature>
<gene>
    <name evidence="2" type="ORF">I316_02462</name>
</gene>
<proteinExistence type="predicted"/>
<accession>A0A1B9GY57</accession>
<evidence type="ECO:0000313" key="2">
    <source>
        <dbReference type="EMBL" id="OCF35967.1"/>
    </source>
</evidence>
<dbReference type="Proteomes" id="UP000092666">
    <property type="component" value="Unassembled WGS sequence"/>
</dbReference>
<feature type="region of interest" description="Disordered" evidence="1">
    <location>
        <begin position="1"/>
        <end position="137"/>
    </location>
</feature>
<sequence length="137" mass="14483">MSDANQQDSSAEPSAAGSRASTAQMMVSLGTGASKRRSATARSIRTSMPYQPDAGFLTQEEQEELDRSPTTDRAPQERSTSATTGASTGTGPDGSTQGTAGAKERATASECDTTATVESDPQRNEAVNGWWRNMRKF</sequence>
<feature type="compositionally biased region" description="Polar residues" evidence="1">
    <location>
        <begin position="110"/>
        <end position="119"/>
    </location>
</feature>
<evidence type="ECO:0000313" key="3">
    <source>
        <dbReference type="Proteomes" id="UP000092666"/>
    </source>
</evidence>
<name>A0A1B9GY57_9TREE</name>